<reference evidence="2" key="1">
    <citation type="submission" date="2022-11" db="EMBL/GenBank/DDBJ databases">
        <title>Marilongibacter aestuarii gen. nov., sp. nov., isolated from tidal flat sediment.</title>
        <authorList>
            <person name="Jiayan W."/>
        </authorList>
    </citation>
    <scope>NUCLEOTIDE SEQUENCE</scope>
    <source>
        <strain evidence="2">Z1-6</strain>
    </source>
</reference>
<feature type="transmembrane region" description="Helical" evidence="1">
    <location>
        <begin position="79"/>
        <end position="104"/>
    </location>
</feature>
<evidence type="ECO:0000313" key="2">
    <source>
        <dbReference type="EMBL" id="MCY1721667.1"/>
    </source>
</evidence>
<sequence length="121" mass="13882">MLENNTPFTTDKLLDEVVKAEPAYFLPDNFADVLAERVGRRFAWEQYLKEFLIYLAVIFGIFAVSAGMALIWFDVNWKGWFNFLGSHLALVAGAGILAVFILFADRVLLRYFLYKSSTERS</sequence>
<accession>A0A9X3F8H4</accession>
<name>A0A9X3F8H4_9BACT</name>
<organism evidence="2 3">
    <name type="scientific">Draconibacterium aestuarii</name>
    <dbReference type="NCBI Taxonomy" id="2998507"/>
    <lineage>
        <taxon>Bacteria</taxon>
        <taxon>Pseudomonadati</taxon>
        <taxon>Bacteroidota</taxon>
        <taxon>Bacteroidia</taxon>
        <taxon>Marinilabiliales</taxon>
        <taxon>Prolixibacteraceae</taxon>
        <taxon>Draconibacterium</taxon>
    </lineage>
</organism>
<protein>
    <submittedName>
        <fullName evidence="2">Uncharacterized protein</fullName>
    </submittedName>
</protein>
<dbReference type="AlphaFoldDB" id="A0A9X3F8H4"/>
<dbReference type="EMBL" id="JAPOHD010000028">
    <property type="protein sequence ID" value="MCY1721667.1"/>
    <property type="molecule type" value="Genomic_DNA"/>
</dbReference>
<gene>
    <name evidence="2" type="ORF">OU798_15030</name>
</gene>
<comment type="caution">
    <text evidence="2">The sequence shown here is derived from an EMBL/GenBank/DDBJ whole genome shotgun (WGS) entry which is preliminary data.</text>
</comment>
<keyword evidence="1" id="KW-0812">Transmembrane</keyword>
<evidence type="ECO:0000256" key="1">
    <source>
        <dbReference type="SAM" id="Phobius"/>
    </source>
</evidence>
<evidence type="ECO:0000313" key="3">
    <source>
        <dbReference type="Proteomes" id="UP001145087"/>
    </source>
</evidence>
<keyword evidence="1" id="KW-0472">Membrane</keyword>
<keyword evidence="3" id="KW-1185">Reference proteome</keyword>
<feature type="transmembrane region" description="Helical" evidence="1">
    <location>
        <begin position="51"/>
        <end position="73"/>
    </location>
</feature>
<proteinExistence type="predicted"/>
<dbReference type="Proteomes" id="UP001145087">
    <property type="component" value="Unassembled WGS sequence"/>
</dbReference>
<keyword evidence="1" id="KW-1133">Transmembrane helix</keyword>
<dbReference type="RefSeq" id="WP_343333997.1">
    <property type="nucleotide sequence ID" value="NZ_JAPOHD010000028.1"/>
</dbReference>